<dbReference type="OrthoDB" id="2242851at2"/>
<dbReference type="PIRSF" id="PIRSF037262">
    <property type="entry name" value="UCP037262"/>
    <property type="match status" value="1"/>
</dbReference>
<protein>
    <recommendedName>
        <fullName evidence="1">UPF0346 protein SAMEA4412692_00303</fullName>
    </recommendedName>
</protein>
<dbReference type="eggNOG" id="COG4479">
    <property type="taxonomic scope" value="Bacteria"/>
</dbReference>
<dbReference type="EMBL" id="LT906439">
    <property type="protein sequence ID" value="SNU86611.1"/>
    <property type="molecule type" value="Genomic_DNA"/>
</dbReference>
<reference evidence="3 4" key="1">
    <citation type="submission" date="2017-06" db="EMBL/GenBank/DDBJ databases">
        <authorList>
            <consortium name="Pathogen Informatics"/>
        </authorList>
    </citation>
    <scope>NUCLEOTIDE SEQUENCE [LARGE SCALE GENOMIC DNA]</scope>
    <source>
        <strain evidence="3 4">NCTC13788</strain>
    </source>
</reference>
<dbReference type="InterPro" id="IPR010673">
    <property type="entry name" value="UPF0346"/>
</dbReference>
<gene>
    <name evidence="3" type="primary">yozE</name>
    <name evidence="3" type="ORF">SAMEA4412692_00303</name>
</gene>
<keyword evidence="4" id="KW-1185">Reference proteome</keyword>
<sequence length="71" mass="8399">MRKSFYSWLMTQRNPKSHAPVAILADLAFEEPAFPKHTDDFDQVSRFLEEEASFAFNLSDFDQIWEDYLAH</sequence>
<dbReference type="STRING" id="1123308.GCA_000380085_00632"/>
<proteinExistence type="inferred from homology"/>
<dbReference type="Proteomes" id="UP000215185">
    <property type="component" value="Chromosome 1"/>
</dbReference>
<organism evidence="3 4">
    <name type="scientific">Streptococcus merionis</name>
    <dbReference type="NCBI Taxonomy" id="400065"/>
    <lineage>
        <taxon>Bacteria</taxon>
        <taxon>Bacillati</taxon>
        <taxon>Bacillota</taxon>
        <taxon>Bacilli</taxon>
        <taxon>Lactobacillales</taxon>
        <taxon>Streptococcaceae</taxon>
        <taxon>Streptococcus</taxon>
    </lineage>
</organism>
<dbReference type="RefSeq" id="WP_018373202.1">
    <property type="nucleotide sequence ID" value="NZ_CASUGH010000006.1"/>
</dbReference>
<dbReference type="InterPro" id="IPR023089">
    <property type="entry name" value="YozE_SAM-like"/>
</dbReference>
<accession>A0A239SMF3</accession>
<keyword evidence="3" id="KW-0378">Hydrolase</keyword>
<dbReference type="HAMAP" id="MF_01538">
    <property type="entry name" value="UPF0346"/>
    <property type="match status" value="1"/>
</dbReference>
<dbReference type="InterPro" id="IPR036806">
    <property type="entry name" value="YozE_SAM-like_sf"/>
</dbReference>
<dbReference type="NCBIfam" id="NF010193">
    <property type="entry name" value="PRK13672.1"/>
    <property type="match status" value="1"/>
</dbReference>
<evidence type="ECO:0000313" key="3">
    <source>
        <dbReference type="EMBL" id="SNU86611.1"/>
    </source>
</evidence>
<feature type="domain" description="YozE SAM-like" evidence="2">
    <location>
        <begin position="4"/>
        <end position="69"/>
    </location>
</feature>
<keyword evidence="3" id="KW-0645">Protease</keyword>
<dbReference type="Pfam" id="PF06855">
    <property type="entry name" value="YozE_SAM_like"/>
    <property type="match status" value="1"/>
</dbReference>
<evidence type="ECO:0000256" key="1">
    <source>
        <dbReference type="HAMAP-Rule" id="MF_01538"/>
    </source>
</evidence>
<evidence type="ECO:0000313" key="4">
    <source>
        <dbReference type="Proteomes" id="UP000215185"/>
    </source>
</evidence>
<name>A0A239SMF3_9STRE</name>
<keyword evidence="3" id="KW-0121">Carboxypeptidase</keyword>
<dbReference type="AlphaFoldDB" id="A0A239SMF3"/>
<dbReference type="SUPFAM" id="SSF140652">
    <property type="entry name" value="YozE-like"/>
    <property type="match status" value="1"/>
</dbReference>
<dbReference type="GO" id="GO:0004180">
    <property type="term" value="F:carboxypeptidase activity"/>
    <property type="evidence" value="ECO:0007669"/>
    <property type="project" value="UniProtKB-KW"/>
</dbReference>
<dbReference type="KEGG" id="smen:SAMEA4412692_0303"/>
<comment type="similarity">
    <text evidence="1">Belongs to the UPF0346 family.</text>
</comment>
<dbReference type="Gene3D" id="1.10.150.260">
    <property type="entry name" value="YozE SAM-like"/>
    <property type="match status" value="1"/>
</dbReference>
<evidence type="ECO:0000259" key="2">
    <source>
        <dbReference type="Pfam" id="PF06855"/>
    </source>
</evidence>